<dbReference type="EMBL" id="KQ415698">
    <property type="protein sequence ID" value="KOG00883.1"/>
    <property type="molecule type" value="Genomic_DNA"/>
</dbReference>
<accession>A0A0L8IHF1</accession>
<dbReference type="PANTHER" id="PTHR23080:SF133">
    <property type="entry name" value="SI:CH211-262I1.5-RELATED"/>
    <property type="match status" value="1"/>
</dbReference>
<feature type="domain" description="Transposase Helix-turn-helix" evidence="4">
    <location>
        <begin position="1"/>
        <end position="37"/>
    </location>
</feature>
<dbReference type="Pfam" id="PF13359">
    <property type="entry name" value="DDE_Tnp_4"/>
    <property type="match status" value="1"/>
</dbReference>
<protein>
    <recommendedName>
        <fullName evidence="6">DDE Tnp4 domain-containing protein</fullName>
    </recommendedName>
</protein>
<name>A0A0L8IHF1_OCTBM</name>
<sequence>LRLGLLLEDLAYRFCISTAICGTIFNKWIDYLDVQLSFLLIWPPRKAVNDHMPPSFRAKYPTCRVIVDLTFVSELWAGSVSDKVITRKSHLLDLCESGDSIMADKGFIISDLTTPRGIQLIIPPFKNQKKQLYQREVSETRTIVNLRIHVERQIERIKNFNILKTVIPLSMFHQVSKIWKLCARLTNLQSPLLDFNNGFDSTDCNKILKILRAYCIPEELVLAIAKTREDHALCCYLLE</sequence>
<feature type="non-terminal residue" evidence="5">
    <location>
        <position position="1"/>
    </location>
</feature>
<evidence type="ECO:0000256" key="2">
    <source>
        <dbReference type="ARBA" id="ARBA00022723"/>
    </source>
</evidence>
<dbReference type="InterPro" id="IPR027805">
    <property type="entry name" value="Transposase_HTH_dom"/>
</dbReference>
<dbReference type="OrthoDB" id="6050095at2759"/>
<dbReference type="Pfam" id="PF13613">
    <property type="entry name" value="HTH_Tnp_4"/>
    <property type="match status" value="1"/>
</dbReference>
<feature type="domain" description="DDE Tnp4" evidence="3">
    <location>
        <begin position="69"/>
        <end position="187"/>
    </location>
</feature>
<comment type="cofactor">
    <cofactor evidence="1">
        <name>a divalent metal cation</name>
        <dbReference type="ChEBI" id="CHEBI:60240"/>
    </cofactor>
</comment>
<evidence type="ECO:0008006" key="6">
    <source>
        <dbReference type="Google" id="ProtNLM"/>
    </source>
</evidence>
<evidence type="ECO:0000256" key="1">
    <source>
        <dbReference type="ARBA" id="ARBA00001968"/>
    </source>
</evidence>
<gene>
    <name evidence="5" type="ORF">OCBIM_22026522mg</name>
</gene>
<reference evidence="5" key="1">
    <citation type="submission" date="2015-07" db="EMBL/GenBank/DDBJ databases">
        <title>MeaNS - Measles Nucleotide Surveillance Program.</title>
        <authorList>
            <person name="Tran T."/>
            <person name="Druce J."/>
        </authorList>
    </citation>
    <scope>NUCLEOTIDE SEQUENCE</scope>
    <source>
        <strain evidence="5">UCB-OBI-ISO-001</strain>
        <tissue evidence="5">Gonad</tissue>
    </source>
</reference>
<proteinExistence type="predicted"/>
<evidence type="ECO:0000259" key="4">
    <source>
        <dbReference type="Pfam" id="PF13613"/>
    </source>
</evidence>
<dbReference type="PANTHER" id="PTHR23080">
    <property type="entry name" value="THAP DOMAIN PROTEIN"/>
    <property type="match status" value="1"/>
</dbReference>
<keyword evidence="2" id="KW-0479">Metal-binding</keyword>
<dbReference type="GO" id="GO:0046872">
    <property type="term" value="F:metal ion binding"/>
    <property type="evidence" value="ECO:0007669"/>
    <property type="project" value="UniProtKB-KW"/>
</dbReference>
<evidence type="ECO:0000259" key="3">
    <source>
        <dbReference type="Pfam" id="PF13359"/>
    </source>
</evidence>
<organism evidence="5">
    <name type="scientific">Octopus bimaculoides</name>
    <name type="common">California two-spotted octopus</name>
    <dbReference type="NCBI Taxonomy" id="37653"/>
    <lineage>
        <taxon>Eukaryota</taxon>
        <taxon>Metazoa</taxon>
        <taxon>Spiralia</taxon>
        <taxon>Lophotrochozoa</taxon>
        <taxon>Mollusca</taxon>
        <taxon>Cephalopoda</taxon>
        <taxon>Coleoidea</taxon>
        <taxon>Octopodiformes</taxon>
        <taxon>Octopoda</taxon>
        <taxon>Incirrata</taxon>
        <taxon>Octopodidae</taxon>
        <taxon>Octopus</taxon>
    </lineage>
</organism>
<evidence type="ECO:0000313" key="5">
    <source>
        <dbReference type="EMBL" id="KOG00883.1"/>
    </source>
</evidence>
<dbReference type="InterPro" id="IPR027806">
    <property type="entry name" value="HARBI1_dom"/>
</dbReference>
<dbReference type="AlphaFoldDB" id="A0A0L8IHF1"/>